<comment type="caution">
    <text evidence="3">The sequence shown here is derived from an EMBL/GenBank/DDBJ whole genome shotgun (WGS) entry which is preliminary data.</text>
</comment>
<evidence type="ECO:0000256" key="2">
    <source>
        <dbReference type="SAM" id="MobiDB-lite"/>
    </source>
</evidence>
<gene>
    <name evidence="3" type="ORF">A2257_04500</name>
</gene>
<feature type="region of interest" description="Disordered" evidence="2">
    <location>
        <begin position="92"/>
        <end position="114"/>
    </location>
</feature>
<organism evidence="3 4">
    <name type="scientific">Candidatus Falkowbacteria bacterium RIFOXYA2_FULL_38_12</name>
    <dbReference type="NCBI Taxonomy" id="1797993"/>
    <lineage>
        <taxon>Bacteria</taxon>
        <taxon>Candidatus Falkowiibacteriota</taxon>
    </lineage>
</organism>
<feature type="compositionally biased region" description="Basic and acidic residues" evidence="2">
    <location>
        <begin position="96"/>
        <end position="108"/>
    </location>
</feature>
<protein>
    <recommendedName>
        <fullName evidence="5">Septum formation initiator</fullName>
    </recommendedName>
</protein>
<accession>A0A1F5S1N8</accession>
<dbReference type="Proteomes" id="UP000177407">
    <property type="component" value="Unassembled WGS sequence"/>
</dbReference>
<evidence type="ECO:0000256" key="1">
    <source>
        <dbReference type="SAM" id="Coils"/>
    </source>
</evidence>
<reference evidence="3 4" key="1">
    <citation type="journal article" date="2016" name="Nat. Commun.">
        <title>Thousands of microbial genomes shed light on interconnected biogeochemical processes in an aquifer system.</title>
        <authorList>
            <person name="Anantharaman K."/>
            <person name="Brown C.T."/>
            <person name="Hug L.A."/>
            <person name="Sharon I."/>
            <person name="Castelle C.J."/>
            <person name="Probst A.J."/>
            <person name="Thomas B.C."/>
            <person name="Singh A."/>
            <person name="Wilkins M.J."/>
            <person name="Karaoz U."/>
            <person name="Brodie E.L."/>
            <person name="Williams K.H."/>
            <person name="Hubbard S.S."/>
            <person name="Banfield J.F."/>
        </authorList>
    </citation>
    <scope>NUCLEOTIDE SEQUENCE [LARGE SCALE GENOMIC DNA]</scope>
</reference>
<proteinExistence type="predicted"/>
<dbReference type="AlphaFoldDB" id="A0A1F5S1N8"/>
<dbReference type="InterPro" id="IPR007060">
    <property type="entry name" value="FtsL/DivIC"/>
</dbReference>
<keyword evidence="1" id="KW-0175">Coiled coil</keyword>
<sequence>MKKIFSSKIFFLFGLVILVLVGWAVSKKIIEGNKIDADIKAAEEEIARLETKNNELNDFINYLNTEAFLEEEARLKFDLQKPGESVLIIPEESTEETAKKDEDKKGSKESFWGNFPKWWNYFFNNKD</sequence>
<evidence type="ECO:0000313" key="4">
    <source>
        <dbReference type="Proteomes" id="UP000177407"/>
    </source>
</evidence>
<evidence type="ECO:0008006" key="5">
    <source>
        <dbReference type="Google" id="ProtNLM"/>
    </source>
</evidence>
<dbReference type="Pfam" id="PF04977">
    <property type="entry name" value="DivIC"/>
    <property type="match status" value="1"/>
</dbReference>
<dbReference type="EMBL" id="MFGA01000023">
    <property type="protein sequence ID" value="OGF20584.1"/>
    <property type="molecule type" value="Genomic_DNA"/>
</dbReference>
<evidence type="ECO:0000313" key="3">
    <source>
        <dbReference type="EMBL" id="OGF20584.1"/>
    </source>
</evidence>
<feature type="coiled-coil region" evidence="1">
    <location>
        <begin position="32"/>
        <end position="59"/>
    </location>
</feature>
<name>A0A1F5S1N8_9BACT</name>